<dbReference type="EMBL" id="SWJQ01000029">
    <property type="protein sequence ID" value="TRZ25247.1"/>
    <property type="molecule type" value="Genomic_DNA"/>
</dbReference>
<name>A0A8K1LT91_9PASS</name>
<reference evidence="1" key="1">
    <citation type="submission" date="2019-04" db="EMBL/GenBank/DDBJ databases">
        <title>Genome assembly of Zosterops borbonicus 15179.</title>
        <authorList>
            <person name="Leroy T."/>
            <person name="Anselmetti Y."/>
            <person name="Tilak M.-K."/>
            <person name="Nabholz B."/>
        </authorList>
    </citation>
    <scope>NUCLEOTIDE SEQUENCE</scope>
    <source>
        <strain evidence="1">HGM_15179</strain>
        <tissue evidence="1">Muscle</tissue>
    </source>
</reference>
<dbReference type="OrthoDB" id="9362032at2759"/>
<protein>
    <submittedName>
        <fullName evidence="1">Uncharacterized protein</fullName>
    </submittedName>
</protein>
<dbReference type="AlphaFoldDB" id="A0A8K1LT91"/>
<organism evidence="1 2">
    <name type="scientific">Zosterops borbonicus</name>
    <dbReference type="NCBI Taxonomy" id="364589"/>
    <lineage>
        <taxon>Eukaryota</taxon>
        <taxon>Metazoa</taxon>
        <taxon>Chordata</taxon>
        <taxon>Craniata</taxon>
        <taxon>Vertebrata</taxon>
        <taxon>Euteleostomi</taxon>
        <taxon>Archelosauria</taxon>
        <taxon>Archosauria</taxon>
        <taxon>Dinosauria</taxon>
        <taxon>Saurischia</taxon>
        <taxon>Theropoda</taxon>
        <taxon>Coelurosauria</taxon>
        <taxon>Aves</taxon>
        <taxon>Neognathae</taxon>
        <taxon>Neoaves</taxon>
        <taxon>Telluraves</taxon>
        <taxon>Australaves</taxon>
        <taxon>Passeriformes</taxon>
        <taxon>Sylvioidea</taxon>
        <taxon>Zosteropidae</taxon>
        <taxon>Zosterops</taxon>
    </lineage>
</organism>
<accession>A0A8K1LT91</accession>
<evidence type="ECO:0000313" key="1">
    <source>
        <dbReference type="EMBL" id="TRZ25247.1"/>
    </source>
</evidence>
<keyword evidence="2" id="KW-1185">Reference proteome</keyword>
<dbReference type="Proteomes" id="UP000796761">
    <property type="component" value="Unassembled WGS sequence"/>
</dbReference>
<sequence length="112" mass="12405">MEMLYGLEPLCFGPKLGDLGVFTQRRVGSRETSEPLSVPKGAPGELERAFGQGLECQDKEEWLPTVRGWDIGKGFLPVRMVKPWHRVPREAVAAPCLEVSRARLDGAWSNVG</sequence>
<gene>
    <name evidence="1" type="ORF">HGM15179_001826</name>
</gene>
<comment type="caution">
    <text evidence="1">The sequence shown here is derived from an EMBL/GenBank/DDBJ whole genome shotgun (WGS) entry which is preliminary data.</text>
</comment>
<evidence type="ECO:0000313" key="2">
    <source>
        <dbReference type="Proteomes" id="UP000796761"/>
    </source>
</evidence>
<proteinExistence type="predicted"/>